<dbReference type="EMBL" id="JBHTAS010000001">
    <property type="protein sequence ID" value="MFC7141951.1"/>
    <property type="molecule type" value="Genomic_DNA"/>
</dbReference>
<comment type="caution">
    <text evidence="3">The sequence shown here is derived from an EMBL/GenBank/DDBJ whole genome shotgun (WGS) entry which is preliminary data.</text>
</comment>
<dbReference type="Gene3D" id="2.60.40.10">
    <property type="entry name" value="Immunoglobulins"/>
    <property type="match status" value="1"/>
</dbReference>
<dbReference type="PANTHER" id="PTHR33608">
    <property type="entry name" value="BLL2464 PROTEIN"/>
    <property type="match status" value="1"/>
</dbReference>
<organism evidence="3 4">
    <name type="scientific">Halosimplex aquaticum</name>
    <dbReference type="NCBI Taxonomy" id="3026162"/>
    <lineage>
        <taxon>Archaea</taxon>
        <taxon>Methanobacteriati</taxon>
        <taxon>Methanobacteriota</taxon>
        <taxon>Stenosarchaea group</taxon>
        <taxon>Halobacteria</taxon>
        <taxon>Halobacteriales</taxon>
        <taxon>Haloarculaceae</taxon>
        <taxon>Halosimplex</taxon>
    </lineage>
</organism>
<name>A0ABD5Y6K9_9EURY</name>
<dbReference type="GeneID" id="78822280"/>
<dbReference type="InterPro" id="IPR047589">
    <property type="entry name" value="DUF11_rpt"/>
</dbReference>
<dbReference type="PANTHER" id="PTHR33608:SF6">
    <property type="entry name" value="BLL2464 PROTEIN"/>
    <property type="match status" value="1"/>
</dbReference>
<dbReference type="Proteomes" id="UP001596432">
    <property type="component" value="Unassembled WGS sequence"/>
</dbReference>
<reference evidence="3 4" key="1">
    <citation type="journal article" date="2019" name="Int. J. Syst. Evol. Microbiol.">
        <title>The Global Catalogue of Microorganisms (GCM) 10K type strain sequencing project: providing services to taxonomists for standard genome sequencing and annotation.</title>
        <authorList>
            <consortium name="The Broad Institute Genomics Platform"/>
            <consortium name="The Broad Institute Genome Sequencing Center for Infectious Disease"/>
            <person name="Wu L."/>
            <person name="Ma J."/>
        </authorList>
    </citation>
    <scope>NUCLEOTIDE SEQUENCE [LARGE SCALE GENOMIC DNA]</scope>
    <source>
        <strain evidence="3 4">XZYJT29</strain>
    </source>
</reference>
<proteinExistence type="predicted"/>
<dbReference type="InterPro" id="IPR002881">
    <property type="entry name" value="DUF58"/>
</dbReference>
<sequence length="435" mass="46338">MRRRRVRWRGAVAATLVLAVAGLWNRSAALVLAAAIPLVYVAYGTLSTVDSPEEVAVERTVDPTPAPPGRPVTVTVTATNEGDRTLSDLRIVDRVPDDLQVVDGSPRAGTTLEPGESCTVEYTVVARRGEYDFERPRARLRSGGAGMVATTALPTAGDDRLVCRLDADAPPLADRGDDFVGRLTSDQPGRGVQFHSTREYRHGDAADRIDWRQYARRGELATVNYERWVSTSVVVVLDARDVCRVAAGPGRPTAVERSAYAAVRAVTALMRVGHDVGLAVVGRDTSGPGGLDWVSPGAGSDHRSRLLTGIERAVEVDVPSDVDPSYQFRKVAELAGPRSQLALVSPLLDEEPAQAVSSWGALGRSRIVLSPDVVSSTTVGGQLDAVRRRTRLAQCQSSGARTIDWRRGTPLALVLEYALAVEARQPAGTAAGGGA</sequence>
<gene>
    <name evidence="3" type="ORF">ACFQMA_19200</name>
</gene>
<dbReference type="InterPro" id="IPR001434">
    <property type="entry name" value="OmcB-like_DUF11"/>
</dbReference>
<feature type="domain" description="DUF58" evidence="2">
    <location>
        <begin position="197"/>
        <end position="312"/>
    </location>
</feature>
<protein>
    <submittedName>
        <fullName evidence="3">DUF58 domain-containing protein</fullName>
    </submittedName>
</protein>
<evidence type="ECO:0000259" key="1">
    <source>
        <dbReference type="Pfam" id="PF01345"/>
    </source>
</evidence>
<evidence type="ECO:0000259" key="2">
    <source>
        <dbReference type="Pfam" id="PF01882"/>
    </source>
</evidence>
<dbReference type="RefSeq" id="WP_274323028.1">
    <property type="nucleotide sequence ID" value="NZ_CP118158.1"/>
</dbReference>
<dbReference type="Pfam" id="PF01882">
    <property type="entry name" value="DUF58"/>
    <property type="match status" value="1"/>
</dbReference>
<dbReference type="Pfam" id="PF01345">
    <property type="entry name" value="DUF11"/>
    <property type="match status" value="1"/>
</dbReference>
<dbReference type="InterPro" id="IPR013783">
    <property type="entry name" value="Ig-like_fold"/>
</dbReference>
<dbReference type="AlphaFoldDB" id="A0ABD5Y6K9"/>
<feature type="domain" description="DUF11" evidence="1">
    <location>
        <begin position="55"/>
        <end position="121"/>
    </location>
</feature>
<dbReference type="NCBIfam" id="TIGR01451">
    <property type="entry name" value="B_ant_repeat"/>
    <property type="match status" value="1"/>
</dbReference>
<evidence type="ECO:0000313" key="3">
    <source>
        <dbReference type="EMBL" id="MFC7141951.1"/>
    </source>
</evidence>
<accession>A0ABD5Y6K9</accession>
<keyword evidence="4" id="KW-1185">Reference proteome</keyword>
<evidence type="ECO:0000313" key="4">
    <source>
        <dbReference type="Proteomes" id="UP001596432"/>
    </source>
</evidence>